<gene>
    <name evidence="5" type="primary">LOC106743019</name>
</gene>
<keyword evidence="4" id="KW-1185">Reference proteome</keyword>
<reference evidence="5" key="1">
    <citation type="submission" date="2025-08" db="UniProtKB">
        <authorList>
            <consortium name="RefSeq"/>
        </authorList>
    </citation>
    <scope>IDENTIFICATION</scope>
</reference>
<dbReference type="AlphaFoldDB" id="A0A6P3X175"/>
<evidence type="ECO:0000256" key="2">
    <source>
        <dbReference type="SAM" id="SignalP"/>
    </source>
</evidence>
<dbReference type="KEGG" id="dqu:106743019"/>
<keyword evidence="2" id="KW-0732">Signal</keyword>
<organism evidence="4 5">
    <name type="scientific">Dinoponera quadriceps</name>
    <name type="common">South American ant</name>
    <dbReference type="NCBI Taxonomy" id="609295"/>
    <lineage>
        <taxon>Eukaryota</taxon>
        <taxon>Metazoa</taxon>
        <taxon>Ecdysozoa</taxon>
        <taxon>Arthropoda</taxon>
        <taxon>Hexapoda</taxon>
        <taxon>Insecta</taxon>
        <taxon>Pterygota</taxon>
        <taxon>Neoptera</taxon>
        <taxon>Endopterygota</taxon>
        <taxon>Hymenoptera</taxon>
        <taxon>Apocrita</taxon>
        <taxon>Aculeata</taxon>
        <taxon>Formicoidea</taxon>
        <taxon>Formicidae</taxon>
        <taxon>Ponerinae</taxon>
        <taxon>Ponerini</taxon>
        <taxon>Dinoponera</taxon>
    </lineage>
</organism>
<dbReference type="CTD" id="38657"/>
<feature type="compositionally biased region" description="Basic and acidic residues" evidence="1">
    <location>
        <begin position="96"/>
        <end position="116"/>
    </location>
</feature>
<feature type="region of interest" description="Disordered" evidence="1">
    <location>
        <begin position="72"/>
        <end position="203"/>
    </location>
</feature>
<accession>A0A6P3X175</accession>
<dbReference type="InterPro" id="IPR057777">
    <property type="entry name" value="Beta-barrel_vein"/>
</dbReference>
<name>A0A6P3X175_DINQU</name>
<proteinExistence type="predicted"/>
<feature type="chain" id="PRO_5027744297" evidence="2">
    <location>
        <begin position="21"/>
        <end position="374"/>
    </location>
</feature>
<evidence type="ECO:0000313" key="4">
    <source>
        <dbReference type="Proteomes" id="UP000515204"/>
    </source>
</evidence>
<dbReference type="GeneID" id="106743019"/>
<evidence type="ECO:0000256" key="1">
    <source>
        <dbReference type="SAM" id="MobiDB-lite"/>
    </source>
</evidence>
<dbReference type="Pfam" id="PF24700">
    <property type="entry name" value="Vein_beta-barrel"/>
    <property type="match status" value="1"/>
</dbReference>
<feature type="signal peptide" evidence="2">
    <location>
        <begin position="1"/>
        <end position="20"/>
    </location>
</feature>
<protein>
    <submittedName>
        <fullName evidence="5">Uncharacterized protein LOC106743019</fullName>
    </submittedName>
</protein>
<evidence type="ECO:0000313" key="5">
    <source>
        <dbReference type="RefSeq" id="XP_014471962.1"/>
    </source>
</evidence>
<feature type="domain" description="Vein beta-barrel" evidence="3">
    <location>
        <begin position="216"/>
        <end position="341"/>
    </location>
</feature>
<dbReference type="OrthoDB" id="6133584at2759"/>
<feature type="compositionally biased region" description="Basic residues" evidence="1">
    <location>
        <begin position="172"/>
        <end position="184"/>
    </location>
</feature>
<evidence type="ECO:0000259" key="3">
    <source>
        <dbReference type="Pfam" id="PF24700"/>
    </source>
</evidence>
<sequence>MMWAPLLLAGFLSGWWGALALAAAPPGIRDTAGEKYTNIAARHYRPPSMSLLDETVRKIGYHTREFAVHSWSETRSAHRDLDKIPSVGPTSANQDLAKEREHSAENDARHSTRGDDEPPSSAEEDLDPRGIPLNAFHPKMDESALTRAPRHSSTQTPFAYPPTAATESSMPRSRRSAKQRPKNRAKADSPREQRRRCRNKDRCRGQNWCPDVDVGNRAYLAPTVFEGKARSMSSPRKPGSNYAVTFEVKQVYKSQSGFQPLQKNDSVRLHFRDKLTSGKSTVCNEAAAKGNKQQRDNSSDVVRANIKRGKVYLVFVDRVGPRNFTILGEPVIRSKKNEQAVQAVVRPDYGESQELCKVRAGRVALTAGAIKLES</sequence>
<dbReference type="Proteomes" id="UP000515204">
    <property type="component" value="Unplaced"/>
</dbReference>
<dbReference type="RefSeq" id="XP_014471962.1">
    <property type="nucleotide sequence ID" value="XM_014616476.1"/>
</dbReference>